<feature type="transmembrane region" description="Helical" evidence="1">
    <location>
        <begin position="127"/>
        <end position="151"/>
    </location>
</feature>
<protein>
    <submittedName>
        <fullName evidence="2">Uncharacterized protein</fullName>
    </submittedName>
</protein>
<dbReference type="EMBL" id="MU005599">
    <property type="protein sequence ID" value="KAF2680073.1"/>
    <property type="molecule type" value="Genomic_DNA"/>
</dbReference>
<keyword evidence="1" id="KW-0472">Membrane</keyword>
<keyword evidence="1" id="KW-0812">Transmembrane</keyword>
<dbReference type="AlphaFoldDB" id="A0A6G1IQ17"/>
<reference evidence="2" key="1">
    <citation type="journal article" date="2020" name="Stud. Mycol.">
        <title>101 Dothideomycetes genomes: a test case for predicting lifestyles and emergence of pathogens.</title>
        <authorList>
            <person name="Haridas S."/>
            <person name="Albert R."/>
            <person name="Binder M."/>
            <person name="Bloem J."/>
            <person name="Labutti K."/>
            <person name="Salamov A."/>
            <person name="Andreopoulos B."/>
            <person name="Baker S."/>
            <person name="Barry K."/>
            <person name="Bills G."/>
            <person name="Bluhm B."/>
            <person name="Cannon C."/>
            <person name="Castanera R."/>
            <person name="Culley D."/>
            <person name="Daum C."/>
            <person name="Ezra D."/>
            <person name="Gonzalez J."/>
            <person name="Henrissat B."/>
            <person name="Kuo A."/>
            <person name="Liang C."/>
            <person name="Lipzen A."/>
            <person name="Lutzoni F."/>
            <person name="Magnuson J."/>
            <person name="Mondo S."/>
            <person name="Nolan M."/>
            <person name="Ohm R."/>
            <person name="Pangilinan J."/>
            <person name="Park H.-J."/>
            <person name="Ramirez L."/>
            <person name="Alfaro M."/>
            <person name="Sun H."/>
            <person name="Tritt A."/>
            <person name="Yoshinaga Y."/>
            <person name="Zwiers L.-H."/>
            <person name="Turgeon B."/>
            <person name="Goodwin S."/>
            <person name="Spatafora J."/>
            <person name="Crous P."/>
            <person name="Grigoriev I."/>
        </authorList>
    </citation>
    <scope>NUCLEOTIDE SEQUENCE</scope>
    <source>
        <strain evidence="2">CBS 122367</strain>
    </source>
</reference>
<evidence type="ECO:0000313" key="3">
    <source>
        <dbReference type="Proteomes" id="UP000799291"/>
    </source>
</evidence>
<dbReference type="Proteomes" id="UP000799291">
    <property type="component" value="Unassembled WGS sequence"/>
</dbReference>
<sequence length="302" mass="32774">MRGATFLVVVYRILPSPSLPTRWGPVRNYALFQVYVSGMRSGTNALVHFCEKTGDWCCANLEEEHDPNCCDQTSRRFTAHNQDPAPEDVYTTMQSFKTTSGGTAGSTGSDAAPFSTQALASSKQTKVGLGVGLSQGFLTLVAAAIAILYLVRRRRNAQKVVGPSSSWSGAQAVPLSSNKHKDLMYVHSNEVLVPGMSGRGVPAYQPGNHNHRAELGGMQLCFALARESITFTEFRNSWFPSFIEIGYAARSREPCTGSIQYVSEDVEGRCAHQLQQVGMLPYLIDSTAVGIARDASDASIRP</sequence>
<organism evidence="2 3">
    <name type="scientific">Lentithecium fluviatile CBS 122367</name>
    <dbReference type="NCBI Taxonomy" id="1168545"/>
    <lineage>
        <taxon>Eukaryota</taxon>
        <taxon>Fungi</taxon>
        <taxon>Dikarya</taxon>
        <taxon>Ascomycota</taxon>
        <taxon>Pezizomycotina</taxon>
        <taxon>Dothideomycetes</taxon>
        <taxon>Pleosporomycetidae</taxon>
        <taxon>Pleosporales</taxon>
        <taxon>Massarineae</taxon>
        <taxon>Lentitheciaceae</taxon>
        <taxon>Lentithecium</taxon>
    </lineage>
</organism>
<keyword evidence="3" id="KW-1185">Reference proteome</keyword>
<evidence type="ECO:0000313" key="2">
    <source>
        <dbReference type="EMBL" id="KAF2680073.1"/>
    </source>
</evidence>
<gene>
    <name evidence="2" type="ORF">K458DRAFT_393346</name>
</gene>
<name>A0A6G1IQ17_9PLEO</name>
<proteinExistence type="predicted"/>
<keyword evidence="1" id="KW-1133">Transmembrane helix</keyword>
<evidence type="ECO:0000256" key="1">
    <source>
        <dbReference type="SAM" id="Phobius"/>
    </source>
</evidence>
<accession>A0A6G1IQ17</accession>